<dbReference type="EMBL" id="ML208259">
    <property type="protein sequence ID" value="TFK76807.1"/>
    <property type="molecule type" value="Genomic_DNA"/>
</dbReference>
<organism evidence="1 2">
    <name type="scientific">Pluteus cervinus</name>
    <dbReference type="NCBI Taxonomy" id="181527"/>
    <lineage>
        <taxon>Eukaryota</taxon>
        <taxon>Fungi</taxon>
        <taxon>Dikarya</taxon>
        <taxon>Basidiomycota</taxon>
        <taxon>Agaricomycotina</taxon>
        <taxon>Agaricomycetes</taxon>
        <taxon>Agaricomycetidae</taxon>
        <taxon>Agaricales</taxon>
        <taxon>Pluteineae</taxon>
        <taxon>Pluteaceae</taxon>
        <taxon>Pluteus</taxon>
    </lineage>
</organism>
<dbReference type="Proteomes" id="UP000308600">
    <property type="component" value="Unassembled WGS sequence"/>
</dbReference>
<name>A0ACD3BIC2_9AGAR</name>
<evidence type="ECO:0000313" key="1">
    <source>
        <dbReference type="EMBL" id="TFK76807.1"/>
    </source>
</evidence>
<proteinExistence type="predicted"/>
<reference evidence="1 2" key="1">
    <citation type="journal article" date="2019" name="Nat. Ecol. Evol.">
        <title>Megaphylogeny resolves global patterns of mushroom evolution.</title>
        <authorList>
            <person name="Varga T."/>
            <person name="Krizsan K."/>
            <person name="Foldi C."/>
            <person name="Dima B."/>
            <person name="Sanchez-Garcia M."/>
            <person name="Sanchez-Ramirez S."/>
            <person name="Szollosi G.J."/>
            <person name="Szarkandi J.G."/>
            <person name="Papp V."/>
            <person name="Albert L."/>
            <person name="Andreopoulos W."/>
            <person name="Angelini C."/>
            <person name="Antonin V."/>
            <person name="Barry K.W."/>
            <person name="Bougher N.L."/>
            <person name="Buchanan P."/>
            <person name="Buyck B."/>
            <person name="Bense V."/>
            <person name="Catcheside P."/>
            <person name="Chovatia M."/>
            <person name="Cooper J."/>
            <person name="Damon W."/>
            <person name="Desjardin D."/>
            <person name="Finy P."/>
            <person name="Geml J."/>
            <person name="Haridas S."/>
            <person name="Hughes K."/>
            <person name="Justo A."/>
            <person name="Karasinski D."/>
            <person name="Kautmanova I."/>
            <person name="Kiss B."/>
            <person name="Kocsube S."/>
            <person name="Kotiranta H."/>
            <person name="LaButti K.M."/>
            <person name="Lechner B.E."/>
            <person name="Liimatainen K."/>
            <person name="Lipzen A."/>
            <person name="Lukacs Z."/>
            <person name="Mihaltcheva S."/>
            <person name="Morgado L.N."/>
            <person name="Niskanen T."/>
            <person name="Noordeloos M.E."/>
            <person name="Ohm R.A."/>
            <person name="Ortiz-Santana B."/>
            <person name="Ovrebo C."/>
            <person name="Racz N."/>
            <person name="Riley R."/>
            <person name="Savchenko A."/>
            <person name="Shiryaev A."/>
            <person name="Soop K."/>
            <person name="Spirin V."/>
            <person name="Szebenyi C."/>
            <person name="Tomsovsky M."/>
            <person name="Tulloss R.E."/>
            <person name="Uehling J."/>
            <person name="Grigoriev I.V."/>
            <person name="Vagvolgyi C."/>
            <person name="Papp T."/>
            <person name="Martin F.M."/>
            <person name="Miettinen O."/>
            <person name="Hibbett D.S."/>
            <person name="Nagy L.G."/>
        </authorList>
    </citation>
    <scope>NUCLEOTIDE SEQUENCE [LARGE SCALE GENOMIC DNA]</scope>
    <source>
        <strain evidence="1 2">NL-1719</strain>
    </source>
</reference>
<evidence type="ECO:0000313" key="2">
    <source>
        <dbReference type="Proteomes" id="UP000308600"/>
    </source>
</evidence>
<sequence>MLANLLVRSHLPCIQISYGPVHNLCIQINRTGIRTYATHRDANSPSLSQSLDTRQHAYQHADNVGPFQLGVSQSSLRNNEKVPKWSELSTSGKVMRSTARTTNLGVILLGAGLSALLVYSLTSELFSKNSPTVLYGDACERIKSSQKVSKYLNGPLAFHNNPPSVIRPRHRNRHVTSQIFLDTHGNEHMVLTFYVKGAPPGSTPSSDESYLECLSTWTQDIVASLSELTLDESVEWTKQYTYEIWDKTKNAFRYVSGTPSLPSEKYPFEGEQESTKAQKKKAPEGSAWSFAGMFGSLRGGKSSGLSEVGHKEDGRVFTDGEVHADLIRNEDGYFVFRYLLIDIPSSRHHNPIRVFVERTPGVRDSEPVMRWNS</sequence>
<protein>
    <submittedName>
        <fullName evidence="1">Uncharacterized protein</fullName>
    </submittedName>
</protein>
<accession>A0ACD3BIC2</accession>
<gene>
    <name evidence="1" type="ORF">BDN72DRAFT_10560</name>
</gene>
<keyword evidence="2" id="KW-1185">Reference proteome</keyword>